<dbReference type="Proteomes" id="UP001055025">
    <property type="component" value="Unassembled WGS sequence"/>
</dbReference>
<feature type="domain" description="PTS EIIA type-2" evidence="1">
    <location>
        <begin position="3"/>
        <end position="149"/>
    </location>
</feature>
<evidence type="ECO:0000259" key="1">
    <source>
        <dbReference type="PROSITE" id="PS51094"/>
    </source>
</evidence>
<reference evidence="2" key="1">
    <citation type="journal article" date="2022" name="Int. J. Syst. Evol. Microbiol.">
        <title>Granulimonas faecalis gen. nov., sp. nov., and Leptogranulimonas caecicola gen. nov., sp. nov., novel lactate-producing Atopobiaceae bacteria isolated from mouse intestines, and an emended description of the family Atopobiaceae.</title>
        <authorList>
            <person name="Morinaga K."/>
            <person name="Kusada H."/>
            <person name="Sakamoto S."/>
            <person name="Murakami T."/>
            <person name="Toyoda A."/>
            <person name="Mori H."/>
            <person name="Meng X.Y."/>
            <person name="Takashino M."/>
            <person name="Murotomi K."/>
            <person name="Tamaki H."/>
        </authorList>
    </citation>
    <scope>NUCLEOTIDE SEQUENCE</scope>
    <source>
        <strain evidence="2">OPF53</strain>
    </source>
</reference>
<dbReference type="PANTHER" id="PTHR47738">
    <property type="entry name" value="PTS SYSTEM FRUCTOSE-LIKE EIIA COMPONENT-RELATED"/>
    <property type="match status" value="1"/>
</dbReference>
<dbReference type="Gene3D" id="3.40.930.10">
    <property type="entry name" value="Mannitol-specific EII, Chain A"/>
    <property type="match status" value="1"/>
</dbReference>
<dbReference type="EMBL" id="BQKC01000001">
    <property type="protein sequence ID" value="GJM55053.1"/>
    <property type="molecule type" value="Genomic_DNA"/>
</dbReference>
<organism evidence="2 3">
    <name type="scientific">Granulimonas faecalis</name>
    <dbReference type="NCBI Taxonomy" id="2894155"/>
    <lineage>
        <taxon>Bacteria</taxon>
        <taxon>Bacillati</taxon>
        <taxon>Actinomycetota</taxon>
        <taxon>Coriobacteriia</taxon>
        <taxon>Coriobacteriales</taxon>
        <taxon>Kribbibacteriaceae</taxon>
        <taxon>Granulimonas</taxon>
    </lineage>
</organism>
<dbReference type="AlphaFoldDB" id="A0AAV5B318"/>
<dbReference type="SUPFAM" id="SSF55804">
    <property type="entry name" value="Phoshotransferase/anion transport protein"/>
    <property type="match status" value="1"/>
</dbReference>
<dbReference type="Pfam" id="PF00359">
    <property type="entry name" value="PTS_EIIA_2"/>
    <property type="match status" value="1"/>
</dbReference>
<evidence type="ECO:0000313" key="3">
    <source>
        <dbReference type="Proteomes" id="UP001055025"/>
    </source>
</evidence>
<dbReference type="PANTHER" id="PTHR47738:SF2">
    <property type="entry name" value="PTS SYSTEM FRUCTOSE-LIKE EIIA COMPONENT"/>
    <property type="match status" value="1"/>
</dbReference>
<dbReference type="PROSITE" id="PS51094">
    <property type="entry name" value="PTS_EIIA_TYPE_2"/>
    <property type="match status" value="1"/>
</dbReference>
<evidence type="ECO:0000313" key="2">
    <source>
        <dbReference type="EMBL" id="GJM55053.1"/>
    </source>
</evidence>
<name>A0AAV5B318_9ACTN</name>
<dbReference type="InterPro" id="IPR051541">
    <property type="entry name" value="PTS_SugarTrans_NitroReg"/>
</dbReference>
<dbReference type="InterPro" id="IPR016152">
    <property type="entry name" value="PTrfase/Anion_transptr"/>
</dbReference>
<gene>
    <name evidence="2" type="ORF">ATOP_07080</name>
</gene>
<proteinExistence type="predicted"/>
<keyword evidence="3" id="KW-1185">Reference proteome</keyword>
<dbReference type="RefSeq" id="WP_135977700.1">
    <property type="nucleotide sequence ID" value="NZ_BQKC01000001.1"/>
</dbReference>
<dbReference type="InterPro" id="IPR002178">
    <property type="entry name" value="PTS_EIIA_type-2_dom"/>
</dbReference>
<dbReference type="CDD" id="cd00211">
    <property type="entry name" value="PTS_IIA_fru"/>
    <property type="match status" value="1"/>
</dbReference>
<sequence>MGQFLTADNVFLHCDASTRDEALSLIAEKAVEQGAATDAQVLYQAFLDREAEGSCGMVSGFAIPHAKSAAVTRPCVLVVRSDRPLEGWETMDRAPVTCAVAIMVPDTDAGTPYLRLLAKLAVMLMNDGFAREVLSQEDPAEVAAAIDAGLEA</sequence>
<comment type="caution">
    <text evidence="2">The sequence shown here is derived from an EMBL/GenBank/DDBJ whole genome shotgun (WGS) entry which is preliminary data.</text>
</comment>
<protein>
    <submittedName>
        <fullName evidence="2">PTS fructose transporter subunit IIA</fullName>
    </submittedName>
</protein>
<accession>A0AAV5B318</accession>